<name>A0ABR4FYK6_9EURO</name>
<reference evidence="1 2" key="1">
    <citation type="submission" date="2024-07" db="EMBL/GenBank/DDBJ databases">
        <title>Section-level genome sequencing and comparative genomics of Aspergillus sections Usti and Cavernicolus.</title>
        <authorList>
            <consortium name="Lawrence Berkeley National Laboratory"/>
            <person name="Nybo J.L."/>
            <person name="Vesth T.C."/>
            <person name="Theobald S."/>
            <person name="Frisvad J.C."/>
            <person name="Larsen T.O."/>
            <person name="Kjaerboelling I."/>
            <person name="Rothschild-Mancinelli K."/>
            <person name="Lyhne E.K."/>
            <person name="Kogle M.E."/>
            <person name="Barry K."/>
            <person name="Clum A."/>
            <person name="Na H."/>
            <person name="Ledsgaard L."/>
            <person name="Lin J."/>
            <person name="Lipzen A."/>
            <person name="Kuo A."/>
            <person name="Riley R."/>
            <person name="Mondo S."/>
            <person name="Labutti K."/>
            <person name="Haridas S."/>
            <person name="Pangalinan J."/>
            <person name="Salamov A.A."/>
            <person name="Simmons B.A."/>
            <person name="Magnuson J.K."/>
            <person name="Chen J."/>
            <person name="Drula E."/>
            <person name="Henrissat B."/>
            <person name="Wiebenga A."/>
            <person name="Lubbers R.J."/>
            <person name="Gomes A.C."/>
            <person name="Makela M.R."/>
            <person name="Stajich J."/>
            <person name="Grigoriev I.V."/>
            <person name="Mortensen U.H."/>
            <person name="De Vries R.P."/>
            <person name="Baker S.E."/>
            <person name="Andersen M.R."/>
        </authorList>
    </citation>
    <scope>NUCLEOTIDE SEQUENCE [LARGE SCALE GENOMIC DNA]</scope>
    <source>
        <strain evidence="1 2">CBS 209.92</strain>
    </source>
</reference>
<evidence type="ECO:0000313" key="2">
    <source>
        <dbReference type="Proteomes" id="UP001610563"/>
    </source>
</evidence>
<accession>A0ABR4FYK6</accession>
<proteinExistence type="predicted"/>
<protein>
    <submittedName>
        <fullName evidence="1">Uncharacterized protein</fullName>
    </submittedName>
</protein>
<keyword evidence="2" id="KW-1185">Reference proteome</keyword>
<evidence type="ECO:0000313" key="1">
    <source>
        <dbReference type="EMBL" id="KAL2788350.1"/>
    </source>
</evidence>
<dbReference type="EMBL" id="JBFTWV010000080">
    <property type="protein sequence ID" value="KAL2788350.1"/>
    <property type="molecule type" value="Genomic_DNA"/>
</dbReference>
<dbReference type="Proteomes" id="UP001610563">
    <property type="component" value="Unassembled WGS sequence"/>
</dbReference>
<organism evidence="1 2">
    <name type="scientific">Aspergillus keveii</name>
    <dbReference type="NCBI Taxonomy" id="714993"/>
    <lineage>
        <taxon>Eukaryota</taxon>
        <taxon>Fungi</taxon>
        <taxon>Dikarya</taxon>
        <taxon>Ascomycota</taxon>
        <taxon>Pezizomycotina</taxon>
        <taxon>Eurotiomycetes</taxon>
        <taxon>Eurotiomycetidae</taxon>
        <taxon>Eurotiales</taxon>
        <taxon>Aspergillaceae</taxon>
        <taxon>Aspergillus</taxon>
        <taxon>Aspergillus subgen. Nidulantes</taxon>
    </lineage>
</organism>
<sequence>MEKRVLDDRETTSIYAREVHTTGSAMNVAGGEQKCNSGKPFFSGCLNRGISRVYSATEDQQGTAPKSLFISWGHRLACWNRFCSTHDTLFQTRKPVCNQQAAHA</sequence>
<comment type="caution">
    <text evidence="1">The sequence shown here is derived from an EMBL/GenBank/DDBJ whole genome shotgun (WGS) entry which is preliminary data.</text>
</comment>
<gene>
    <name evidence="1" type="ORF">BJX66DRAFT_308921</name>
</gene>